<feature type="domain" description="Sushi" evidence="15">
    <location>
        <begin position="3136"/>
        <end position="3193"/>
    </location>
</feature>
<dbReference type="Ensembl" id="ENSSFOT00015070391.1">
    <property type="protein sequence ID" value="ENSSFOP00015049033.1"/>
    <property type="gene ID" value="ENSSFOG00015030710.1"/>
</dbReference>
<evidence type="ECO:0000256" key="11">
    <source>
        <dbReference type="PROSITE-ProRule" id="PRU00059"/>
    </source>
</evidence>
<reference evidence="16 17" key="1">
    <citation type="submission" date="2019-04" db="EMBL/GenBank/DDBJ databases">
        <authorList>
            <consortium name="Wellcome Sanger Institute Data Sharing"/>
        </authorList>
    </citation>
    <scope>NUCLEOTIDE SEQUENCE [LARGE SCALE GENOMIC DNA]</scope>
</reference>
<feature type="domain" description="Sushi" evidence="15">
    <location>
        <begin position="2539"/>
        <end position="2603"/>
    </location>
</feature>
<feature type="domain" description="CUB" evidence="14">
    <location>
        <begin position="1609"/>
        <end position="1717"/>
    </location>
</feature>
<feature type="domain" description="Sushi" evidence="15">
    <location>
        <begin position="1373"/>
        <end position="1433"/>
    </location>
</feature>
<feature type="domain" description="CUB" evidence="14">
    <location>
        <begin position="36"/>
        <end position="144"/>
    </location>
</feature>
<feature type="domain" description="Sushi" evidence="15">
    <location>
        <begin position="3018"/>
        <end position="3077"/>
    </location>
</feature>
<dbReference type="Pfam" id="PF00084">
    <property type="entry name" value="Sushi"/>
    <property type="match status" value="25"/>
</dbReference>
<keyword evidence="17" id="KW-1185">Reference proteome</keyword>
<dbReference type="CDD" id="cd00041">
    <property type="entry name" value="CUB"/>
    <property type="match status" value="14"/>
</dbReference>
<feature type="domain" description="CUB" evidence="14">
    <location>
        <begin position="568"/>
        <end position="676"/>
    </location>
</feature>
<keyword evidence="5" id="KW-0677">Repeat</keyword>
<feature type="domain" description="Sushi" evidence="15">
    <location>
        <begin position="509"/>
        <end position="566"/>
    </location>
</feature>
<evidence type="ECO:0000313" key="16">
    <source>
        <dbReference type="Ensembl" id="ENSSFOP00015049033.1"/>
    </source>
</evidence>
<feature type="disulfide bond" evidence="12">
    <location>
        <begin position="3164"/>
        <end position="3191"/>
    </location>
</feature>
<comment type="subcellular location">
    <subcellularLocation>
        <location evidence="1">Membrane</location>
    </subcellularLocation>
</comment>
<evidence type="ECO:0000256" key="8">
    <source>
        <dbReference type="ARBA" id="ARBA00023157"/>
    </source>
</evidence>
<dbReference type="SMART" id="SM00032">
    <property type="entry name" value="CCP"/>
    <property type="match status" value="27"/>
</dbReference>
<feature type="domain" description="Sushi" evidence="15">
    <location>
        <begin position="3194"/>
        <end position="3253"/>
    </location>
</feature>
<feature type="disulfide bond" evidence="12">
    <location>
        <begin position="3106"/>
        <end position="3133"/>
    </location>
</feature>
<keyword evidence="7 13" id="KW-0472">Membrane</keyword>
<feature type="domain" description="Sushi" evidence="15">
    <location>
        <begin position="1199"/>
        <end position="1259"/>
    </location>
</feature>
<reference evidence="16" key="3">
    <citation type="submission" date="2025-09" db="UniProtKB">
        <authorList>
            <consortium name="Ensembl"/>
        </authorList>
    </citation>
    <scope>IDENTIFICATION</scope>
</reference>
<keyword evidence="8 12" id="KW-1015">Disulfide bond</keyword>
<feature type="domain" description="Sushi" evidence="15">
    <location>
        <begin position="2069"/>
        <end position="2128"/>
    </location>
</feature>
<feature type="domain" description="Sushi" evidence="15">
    <location>
        <begin position="679"/>
        <end position="740"/>
    </location>
</feature>
<dbReference type="PROSITE" id="PS50923">
    <property type="entry name" value="SUSHI"/>
    <property type="match status" value="27"/>
</dbReference>
<keyword evidence="2 12" id="KW-0768">Sushi</keyword>
<feature type="disulfide bond" evidence="12">
    <location>
        <begin position="883"/>
        <end position="910"/>
    </location>
</feature>
<dbReference type="InterPro" id="IPR000859">
    <property type="entry name" value="CUB_dom"/>
</dbReference>
<organism evidence="16 17">
    <name type="scientific">Scleropages formosus</name>
    <name type="common">Asian bonytongue</name>
    <name type="synonym">Osteoglossum formosum</name>
    <dbReference type="NCBI Taxonomy" id="113540"/>
    <lineage>
        <taxon>Eukaryota</taxon>
        <taxon>Metazoa</taxon>
        <taxon>Chordata</taxon>
        <taxon>Craniata</taxon>
        <taxon>Vertebrata</taxon>
        <taxon>Euteleostomi</taxon>
        <taxon>Actinopterygii</taxon>
        <taxon>Neopterygii</taxon>
        <taxon>Teleostei</taxon>
        <taxon>Osteoglossocephala</taxon>
        <taxon>Osteoglossomorpha</taxon>
        <taxon>Osteoglossiformes</taxon>
        <taxon>Osteoglossidae</taxon>
        <taxon>Scleropages</taxon>
    </lineage>
</organism>
<feature type="domain" description="Sushi" evidence="15">
    <location>
        <begin position="1546"/>
        <end position="1607"/>
    </location>
</feature>
<feature type="disulfide bond" evidence="12">
    <location>
        <begin position="537"/>
        <end position="564"/>
    </location>
</feature>
<dbReference type="FunFam" id="2.60.120.290:FF:000001">
    <property type="entry name" value="CUB and sushi domain-containing protein 3 isoform X1"/>
    <property type="match status" value="7"/>
</dbReference>
<feature type="domain" description="CUB" evidence="14">
    <location>
        <begin position="1261"/>
        <end position="1370"/>
    </location>
</feature>
<protein>
    <submittedName>
        <fullName evidence="16">CUB and Sushi multiple domains 2</fullName>
    </submittedName>
</protein>
<feature type="domain" description="Sushi" evidence="15">
    <location>
        <begin position="855"/>
        <end position="912"/>
    </location>
</feature>
<evidence type="ECO:0000256" key="5">
    <source>
        <dbReference type="ARBA" id="ARBA00022737"/>
    </source>
</evidence>
<feature type="disulfide bond" evidence="12">
    <location>
        <begin position="2988"/>
        <end position="3015"/>
    </location>
</feature>
<feature type="transmembrane region" description="Helical" evidence="13">
    <location>
        <begin position="3436"/>
        <end position="3459"/>
    </location>
</feature>
<feature type="domain" description="CUB" evidence="14">
    <location>
        <begin position="1088"/>
        <end position="1196"/>
    </location>
</feature>
<comment type="similarity">
    <text evidence="10">Belongs to the CSMD family.</text>
</comment>
<keyword evidence="6 13" id="KW-1133">Transmembrane helix</keyword>
<feature type="domain" description="Sushi" evidence="15">
    <location>
        <begin position="2477"/>
        <end position="2538"/>
    </location>
</feature>
<evidence type="ECO:0000256" key="6">
    <source>
        <dbReference type="ARBA" id="ARBA00022989"/>
    </source>
</evidence>
<dbReference type="OrthoDB" id="5804959at2759"/>
<feature type="domain" description="CUB" evidence="14">
    <location>
        <begin position="1958"/>
        <end position="2066"/>
    </location>
</feature>
<feature type="domain" description="Sushi" evidence="15">
    <location>
        <begin position="2777"/>
        <end position="2839"/>
    </location>
</feature>
<evidence type="ECO:0000256" key="9">
    <source>
        <dbReference type="ARBA" id="ARBA00023180"/>
    </source>
</evidence>
<reference evidence="16" key="2">
    <citation type="submission" date="2025-08" db="UniProtKB">
        <authorList>
            <consortium name="Ensembl"/>
        </authorList>
    </citation>
    <scope>IDENTIFICATION</scope>
</reference>
<dbReference type="GeneTree" id="ENSGT00940000161110"/>
<feature type="domain" description="Sushi" evidence="15">
    <location>
        <begin position="346"/>
        <end position="407"/>
    </location>
</feature>
<feature type="domain" description="Sushi" evidence="15">
    <location>
        <begin position="1897"/>
        <end position="1956"/>
    </location>
</feature>
<dbReference type="InterPro" id="IPR000436">
    <property type="entry name" value="Sushi_SCR_CCP_dom"/>
</dbReference>
<feature type="domain" description="CUB" evidence="14">
    <location>
        <begin position="914"/>
        <end position="1024"/>
    </location>
</feature>
<dbReference type="FunFam" id="2.10.70.10:FF:000011">
    <property type="entry name" value="CUB and sushi domain-containing protein 3 isoform A"/>
    <property type="match status" value="1"/>
</dbReference>
<dbReference type="Gene3D" id="2.60.120.290">
    <property type="entry name" value="Spermadhesin, CUB domain"/>
    <property type="match status" value="14"/>
</dbReference>
<evidence type="ECO:0000313" key="17">
    <source>
        <dbReference type="Proteomes" id="UP000694397"/>
    </source>
</evidence>
<keyword evidence="9" id="KW-0325">Glycoprotein</keyword>
<evidence type="ECO:0000256" key="3">
    <source>
        <dbReference type="ARBA" id="ARBA00022692"/>
    </source>
</evidence>
<feature type="disulfide bond" evidence="12">
    <location>
        <begin position="2868"/>
        <end position="2895"/>
    </location>
</feature>
<dbReference type="FunFam" id="2.60.120.290:FF:000005">
    <property type="entry name" value="Procollagen C-endopeptidase enhancer 1"/>
    <property type="match status" value="1"/>
</dbReference>
<dbReference type="SUPFAM" id="SSF49854">
    <property type="entry name" value="Spermadhesin, CUB domain"/>
    <property type="match status" value="14"/>
</dbReference>
<keyword evidence="3 13" id="KW-0812">Transmembrane</keyword>
<dbReference type="SUPFAM" id="SSF57535">
    <property type="entry name" value="Complement control module/SCR domain"/>
    <property type="match status" value="27"/>
</dbReference>
<dbReference type="PROSITE" id="PS01180">
    <property type="entry name" value="CUB"/>
    <property type="match status" value="14"/>
</dbReference>
<dbReference type="InterPro" id="IPR051277">
    <property type="entry name" value="SEZ6_CSMD_C4BPB_Regulators"/>
</dbReference>
<keyword evidence="4" id="KW-0732">Signal</keyword>
<dbReference type="Pfam" id="PF00431">
    <property type="entry name" value="CUB"/>
    <property type="match status" value="14"/>
</dbReference>
<name>A0A8C9TD87_SCLFO</name>
<feature type="domain" description="Sushi" evidence="15">
    <location>
        <begin position="1027"/>
        <end position="1086"/>
    </location>
</feature>
<dbReference type="CDD" id="cd00033">
    <property type="entry name" value="CCP"/>
    <property type="match status" value="27"/>
</dbReference>
<evidence type="ECO:0000259" key="15">
    <source>
        <dbReference type="PROSITE" id="PS50923"/>
    </source>
</evidence>
<accession>A0A8C9TD87</accession>
<dbReference type="InterPro" id="IPR035976">
    <property type="entry name" value="Sushi/SCR/CCP_sf"/>
</dbReference>
<feature type="disulfide bond" evidence="12">
    <location>
        <begin position="2747"/>
        <end position="2774"/>
    </location>
</feature>
<feature type="disulfide bond" evidence="12">
    <location>
        <begin position="2631"/>
        <end position="2658"/>
    </location>
</feature>
<feature type="domain" description="Sushi" evidence="15">
    <location>
        <begin position="3078"/>
        <end position="3135"/>
    </location>
</feature>
<feature type="domain" description="Sushi" evidence="15">
    <location>
        <begin position="2959"/>
        <end position="3017"/>
    </location>
</feature>
<feature type="domain" description="Sushi" evidence="15">
    <location>
        <begin position="2902"/>
        <end position="2957"/>
    </location>
</feature>
<feature type="domain" description="Sushi" evidence="15">
    <location>
        <begin position="2606"/>
        <end position="2660"/>
    </location>
</feature>
<feature type="domain" description="Sushi" evidence="15">
    <location>
        <begin position="2840"/>
        <end position="2897"/>
    </location>
</feature>
<dbReference type="Gene3D" id="2.10.70.10">
    <property type="entry name" value="Complement Module, domain 1"/>
    <property type="match status" value="27"/>
</dbReference>
<feature type="domain" description="CUB" evidence="14">
    <location>
        <begin position="212"/>
        <end position="316"/>
    </location>
</feature>
<feature type="domain" description="Sushi" evidence="15">
    <location>
        <begin position="147"/>
        <end position="208"/>
    </location>
</feature>
<feature type="domain" description="Sushi" evidence="15">
    <location>
        <begin position="2719"/>
        <end position="2776"/>
    </location>
</feature>
<feature type="domain" description="Sushi" evidence="15">
    <location>
        <begin position="2661"/>
        <end position="2718"/>
    </location>
</feature>
<dbReference type="InterPro" id="IPR035914">
    <property type="entry name" value="Sperma_CUB_dom_sf"/>
</dbReference>
<dbReference type="PANTHER" id="PTHR45656:SF4">
    <property type="entry name" value="PROTEIN CBR-CLEC-78"/>
    <property type="match status" value="1"/>
</dbReference>
<feature type="domain" description="Sushi" evidence="15">
    <location>
        <begin position="2414"/>
        <end position="2476"/>
    </location>
</feature>
<feature type="disulfide bond" evidence="12">
    <location>
        <begin position="2810"/>
        <end position="2837"/>
    </location>
</feature>
<feature type="domain" description="CUB" evidence="14">
    <location>
        <begin position="1435"/>
        <end position="1543"/>
    </location>
</feature>
<feature type="domain" description="CUB" evidence="14">
    <location>
        <begin position="2130"/>
        <end position="2237"/>
    </location>
</feature>
<dbReference type="GO" id="GO:0016020">
    <property type="term" value="C:membrane"/>
    <property type="evidence" value="ECO:0007669"/>
    <property type="project" value="UniProtKB-SubCell"/>
</dbReference>
<evidence type="ECO:0000256" key="4">
    <source>
        <dbReference type="ARBA" id="ARBA00022729"/>
    </source>
</evidence>
<feature type="domain" description="CUB" evidence="14">
    <location>
        <begin position="1786"/>
        <end position="1894"/>
    </location>
</feature>
<evidence type="ECO:0000256" key="2">
    <source>
        <dbReference type="ARBA" id="ARBA00022659"/>
    </source>
</evidence>
<dbReference type="Proteomes" id="UP000694397">
    <property type="component" value="Chromosome 15"/>
</dbReference>
<feature type="domain" description="CUB" evidence="14">
    <location>
        <begin position="410"/>
        <end position="503"/>
    </location>
</feature>
<evidence type="ECO:0000256" key="13">
    <source>
        <dbReference type="SAM" id="Phobius"/>
    </source>
</evidence>
<dbReference type="SMART" id="SM00042">
    <property type="entry name" value="CUB"/>
    <property type="match status" value="14"/>
</dbReference>
<feature type="disulfide bond" evidence="12">
    <location>
        <begin position="2689"/>
        <end position="2716"/>
    </location>
</feature>
<dbReference type="PANTHER" id="PTHR45656">
    <property type="entry name" value="PROTEIN CBR-CLEC-78"/>
    <property type="match status" value="1"/>
</dbReference>
<dbReference type="FunFam" id="2.10.70.10:FF:000002">
    <property type="entry name" value="CUB and Sushi multiple domains 3"/>
    <property type="match status" value="4"/>
</dbReference>
<feature type="disulfide bond" evidence="12">
    <location>
        <begin position="2930"/>
        <end position="2957"/>
    </location>
</feature>
<gene>
    <name evidence="16" type="primary">LOC108931311</name>
</gene>
<evidence type="ECO:0000256" key="10">
    <source>
        <dbReference type="ARBA" id="ARBA00061013"/>
    </source>
</evidence>
<evidence type="ECO:0000256" key="12">
    <source>
        <dbReference type="PROSITE-ProRule" id="PRU00302"/>
    </source>
</evidence>
<evidence type="ECO:0000256" key="1">
    <source>
        <dbReference type="ARBA" id="ARBA00004370"/>
    </source>
</evidence>
<sequence length="3502" mass="379165">MRPKNDTSLPAVAAVTHEGRPPVTSTAFSRPSAENCSRVLDGSAGSLQSPGYPHGYPSFARCTWELLVAESNRIQLVFESFALEQHFDVLSVFDGPPGAAVLRSRLTGFDMPAPIISSTPRLTLSFLSDYAVGARGFKVSYKALPRHTCGTPGPLRGGFFQGSRFGVGDEVRYSCGAGLVLDGSAVLTCVTAAPGVAAWDFPVPTCRADGACGTTLRGSSGSVSSPNFPQEYSSDCDCTWTVVSDPGDTITLLFSTFQLEEGYDVLEVSGAEGSSLWFTGSTLPPPVLSSRNWLRLRFITDGTRQLQGFSAHFEDKRRQRERDRERRLPLTSPFLLSVSQVAQELHRCPDPGVPAQGNRKGSDFRRGSTVYFSCDDGYELQGSKSITCFPVMDSYVGWSDSPPVCKAPSCGGQLHGPSGTIASPNFPVQYDNNANCSWVVTATDTSKAIKLTFESFDLEQGYDTLTVGDGASVGDQKTVFHTLTGTTTPDLVISISHQMWVLYEEMEQAGCGDPGVPPHGRRRGSSFLHGDQLQFECLPAFELVGPKNITCLRNNQWSAKKPSCTFSCLFNFTAPSGVLLSPNYPQNYGNGMNCVWLIIAPLERRISITFNDLSMEKSFDFLSIKDGGGAESPVLGTFSGDSLPSPISTRTHVARLEFQTDHTTTGRGFNITFTTFGQNECPDPGVPVNGKRLGTSLQLGTSVIFVCLEGFIRTQGAMSISCILKDGMVLWDNAAPLCEAPCGGALKAPRGVILSPGWPEHYKEGLNCEWIIEAPPGYPIKIEFETFRTEVNYDVLEVRDGRWPSSPLIGSYHGTQAPLFLLSTSNFLHLLFSTDKTHSEAGFFIRYEIVQQRSDHCVDPGVPVNGRRHGDDFYVGALVTFGCDSGFTLSDLEPLECEPNFQWSRPLPSCDALCGGHIRAPRGTILSPGFPDFYPHNLNCTWVIETSHRKGVQLTFHIFHLESPQDHLLVTENGSFSQPLWRLSSSTLPLPLNAGLFGNHAVQLRFLSDFSVSYEGFNITFSEYDLEPCNDPGTPAFSTRRGVRFGVGDALLFSCLPGYRLDGQAQITCLGGRRRLWSSALPRCVVECGSSVTGAQGLLLSPNYPAPYRNEHECIYSVRTQSGKGLQLRARDFLLQQGDVLRVYDGTSNRARLLGSFSGTELLGVTLNSTSNSLWLEFISDAANTSRGFELHFNSVELDKCEDPGTPPFGYRQVDGGRSAGSSLLYSCDAGYTLRGSAVLTCLMGDRRVWSSPLPQCVAECGGHIKGEATGRILSPGYPAPYDHNLHCEWIIEAEPGSTIGLHFLLFHTEEVRDVLRIWDGPQEGGTLLQELSGSVLPPDTHSTFSTVSLHFTTDFFTSKQGFVAQFSVSTATSCNDPGSPANGTRRGDGVAPGDHVLFQCDPGYVLQGSSRVTCAEVNSRFFWQPDVPHCVAPCGGHLSGADGLVLSPEYPEPYPHGQECDWTITVKPDYIVLLFFKQFSLEPSYDFLHVYDGPDSLSPLLGSFFGTDVPEHLESSSNTLFLAFRSDASQSSSGFVLQYTENPRESCFQPDPVQNGTLIGTDLRVGSKVTFSCDSGYIIQGDATLTCTVGNDGRLIWNKPRPQCTAPCGGQYSGMEGAVLSPGYPGNYTSRGSCLYFVVVPEDYVVFGQFLFFHTAMSDFVEFYDGDTINSRVLSSLSGFQTGESLPLATSNQVLVRFISTGAATSRGFHLHYQAVPRTSSTQCLSISDPMHGRRMGDIFSVGVVIRFECNRGFVLEGATAIECLTIPGALAQWNASTPSCVVPCGGNLTQRTGIILSPGFPETYLNNLSCVWTIAVPQGSGIQIQVMSFVTELPWDFLEVYDGGHDTDILLGKFSGTKVPAVLNSTSNQLRLHFSSDSSASAAGFHLEYKTVSLNSCPKPPVPMNGVLLGDSFHTDSVVSFQCDPGYALQGRSHVTCMPGTVRRWNFPPPLCIAECGGTREEMVGVVLSPGFPGNYPSNSDCSWALHLPVGYGAHIQFLNFSTEANHDFLEIRNGPFQSSSVIGRFSGDGVPPTVLSTSHETTVYFRSDHSQNKQGFRLEYQAYELHECPDPEPFDHGMVMSTGYMAGQSISFMCHPGYQLMGNAVLTCGHGSTRDWDHPLPRCEAPCGGNLTSENGTIFSPGYPGEYPSSAYCTWLITVATGLGVQLSFPLLQVHGPQDFITVWDGPQETSRKLGLFSQGKSAEAPRSTSNQVLIRFHSDAEKGGLFRITYEAYRLEFCPQPPPVPNAEVLMVSGEFRMGDVVRYKCMPGYRLSGSDILTCRLGTHLEFEGPPPSCEATCPTDEVLTDSTGVILSQSTAGGSLPFQTCSWRVQLQPGYTIYITVEHFTTSSLLDRMEIFDGPSSQSPLLISLNGNYSSPLSITSSSNNIYFLWSSDQEFVPKDFLIWYYASYCSVPLAPANGSVHSLTGSSLGSTVGFRCHRGFRLVGQSSATCTRDSQGLYRWNVSVPLCQVMSCGVPPAPENGTVIGRDFSLGSRVSYQCKLGFRLESPQVAPLVCLEDGTWGPDAMPPRCIAVTCPDTRHFAVHHGRWRLLSGIHHQYGATMLLTCDPGYHCRGQRVIRCQGDGTWDIPEPLPTCEISCGDLASPSNGEKLGTLSGYGATAIFSCNTGYTLMGSQVRECLASGLWSGTEAHCIAGHCGPPDPVVNGQMLEKNYSYQDSVVYQCNQGFRIIGQSVLTCEQNHTWSGRAPTCVPVSCGHPGNPTHGLTQGSHFDLNDIVRFVCNIGYALEGALQAQCQPSGQWSSTLPTCSMTSCSDPGHVEHGTRQVLSSGSLTFGFQSSVSYSCDPGYELLGLSMLTCQGDGSWDQVLPTCLQVQCVLPRLPPYIQVSGERRSLGAVIRFSCLGLRSLVGNSTQMCQLDGTWSGSVPHCSGIVSFGVCGDPGVPLHGLRVGAGLAIGSTLRFSCEPGHILEGSALRRCQADGTWTGTQPHCPVSCGNPGTPRNGRVLFHDGLAFSHSVSYSCREGYYSAGPLTRHCAASGTWTGSIPLCSVISCGDPGVPANGVRLGDDFTYNRSVTFGCSPGYALDNDRAASLTCTEDRTWNGSRPVCRAIVCRAPPSIPNGHVLGTDFRWGSTVSYSCSEGHRLSWPAVLTCQGTGEWSGQTPHCLPMSCGDPGVPAQGRREERGFTYLSSVTFSCPVPLVLVGAPRRYCQADGTWSGDQPSCITHRCHQPELPPHANVRALEIPALGYTLLYTCQPGFLLAGGSELRTCRSDGSWTGKRPTCTRELFVFVVRKAVSAGLSASLSLCLFVSFSLCLGAGLSHHVPGPDVLFTSSSQWKGSYEYLGKKHPAMLVITAFQSPSSSIRATLTDRSGVEIIVAGSYRPEDSHLLLEMLHIQGPVEMFLSKFKRDGWALDGHVSVSYITSSQAFIYQGFVRAKGFGRFGLTLLMCDPDEGNSSPHNFSHSSSIVAAVLLPVMALSIAGVAHALYLAPYPGCTTHENSNSRTTFENPVYDQPRQRPAEPQVAISTVCTTV</sequence>
<proteinExistence type="inferred from homology"/>
<dbReference type="FunFam" id="2.10.70.10:FF:000014">
    <property type="entry name" value="Membrane cofactor protein"/>
    <property type="match status" value="1"/>
</dbReference>
<feature type="disulfide bond" evidence="11">
    <location>
        <begin position="1261"/>
        <end position="1288"/>
    </location>
</feature>
<feature type="domain" description="CUB" evidence="14">
    <location>
        <begin position="742"/>
        <end position="850"/>
    </location>
</feature>
<comment type="caution">
    <text evidence="12">Lacks conserved residue(s) required for the propagation of feature annotation.</text>
</comment>
<feature type="domain" description="Sushi" evidence="15">
    <location>
        <begin position="1723"/>
        <end position="1784"/>
    </location>
</feature>
<feature type="domain" description="CUB" evidence="14">
    <location>
        <begin position="2299"/>
        <end position="2414"/>
    </location>
</feature>
<evidence type="ECO:0000256" key="7">
    <source>
        <dbReference type="ARBA" id="ARBA00023136"/>
    </source>
</evidence>
<feature type="domain" description="Sushi" evidence="15">
    <location>
        <begin position="2240"/>
        <end position="2301"/>
    </location>
</feature>
<evidence type="ECO:0000259" key="14">
    <source>
        <dbReference type="PROSITE" id="PS01180"/>
    </source>
</evidence>